<evidence type="ECO:0000256" key="1">
    <source>
        <dbReference type="SAM" id="SignalP"/>
    </source>
</evidence>
<feature type="signal peptide" evidence="1">
    <location>
        <begin position="1"/>
        <end position="39"/>
    </location>
</feature>
<feature type="chain" id="PRO_5004955008" evidence="1">
    <location>
        <begin position="40"/>
        <end position="322"/>
    </location>
</feature>
<evidence type="ECO:0000313" key="2">
    <source>
        <dbReference type="EMBL" id="AHW62753.1"/>
    </source>
</evidence>
<proteinExistence type="predicted"/>
<protein>
    <submittedName>
        <fullName evidence="2">Putative secreted protein</fullName>
    </submittedName>
</protein>
<keyword evidence="1" id="KW-0732">Signal</keyword>
<reference evidence="2 3" key="1">
    <citation type="journal article" date="2015" name="Int. J. Syst. Evol. Microbiol.">
        <title>Revisiting Corynebacterium glyciniphilum (ex Kubota et al., 1972) sp. nov., nom. rev., isolated from putrefied banana.</title>
        <authorList>
            <person name="Al-Dilaimi A."/>
            <person name="Bednarz H."/>
            <person name="Lomker A."/>
            <person name="Niehaus K."/>
            <person name="Kalinowski J."/>
            <person name="Ruckert C."/>
        </authorList>
    </citation>
    <scope>NUCLEOTIDE SEQUENCE [LARGE SCALE GENOMIC DNA]</scope>
    <source>
        <strain evidence="2">AJ 3170</strain>
    </source>
</reference>
<dbReference type="Proteomes" id="UP000023703">
    <property type="component" value="Chromosome"/>
</dbReference>
<dbReference type="STRING" id="1404245.CGLY_01525"/>
<dbReference type="AlphaFoldDB" id="X5DI75"/>
<dbReference type="HOGENOM" id="CLU_862535_0_0_11"/>
<dbReference type="SUPFAM" id="SSF53474">
    <property type="entry name" value="alpha/beta-Hydrolases"/>
    <property type="match status" value="1"/>
</dbReference>
<organism evidence="2 3">
    <name type="scientific">Corynebacterium glyciniphilum AJ 3170</name>
    <dbReference type="NCBI Taxonomy" id="1404245"/>
    <lineage>
        <taxon>Bacteria</taxon>
        <taxon>Bacillati</taxon>
        <taxon>Actinomycetota</taxon>
        <taxon>Actinomycetes</taxon>
        <taxon>Mycobacteriales</taxon>
        <taxon>Corynebacteriaceae</taxon>
        <taxon>Corynebacterium</taxon>
    </lineage>
</organism>
<gene>
    <name evidence="2" type="ORF">CGLY_01525</name>
</gene>
<evidence type="ECO:0000313" key="3">
    <source>
        <dbReference type="Proteomes" id="UP000023703"/>
    </source>
</evidence>
<sequence length="322" mass="34157">MALPLPAVRMGTMIHLKVLRRAAALALTGIIAFSATAHAADYPSYSGGGNYSVAEYGEWAPPPFGPGGVPVLQFGHRDYVPRSSNPDQKFPFVLMTAGVGGDGRFFGETYAKKLASRGYAVRIGYGAANLTFATPEAHLSSIGLEITQGRPGPLTQKADFSRSALVGYSAGAGASLWASATQGGVGVLGAKIPGFRLAGAVNMGLPANYYAAEPLVPDNLPVLIMYGENDPYGLGGVSHQAMHALAEHKHQTIVGVRGADHLGPVTTGPVDYQGRYFTLMTAWLDGQLRGDQGAREGFRVRDRGLVRPDYYTVYDQTARARR</sequence>
<keyword evidence="3" id="KW-1185">Reference proteome</keyword>
<dbReference type="Gene3D" id="3.40.50.1820">
    <property type="entry name" value="alpha/beta hydrolase"/>
    <property type="match status" value="1"/>
</dbReference>
<dbReference type="KEGG" id="cgy:CGLY_01525"/>
<dbReference type="InterPro" id="IPR029058">
    <property type="entry name" value="AB_hydrolase_fold"/>
</dbReference>
<dbReference type="EMBL" id="CP006842">
    <property type="protein sequence ID" value="AHW62753.1"/>
    <property type="molecule type" value="Genomic_DNA"/>
</dbReference>
<name>X5DI75_9CORY</name>
<accession>X5DI75</accession>